<name>A0A1H9JWN2_9BACI</name>
<keyword evidence="2" id="KW-1185">Reference proteome</keyword>
<sequence>MVTTLILSGCSFLQEANDSLNYATETTEYINELSTFAEEAPNLEGPELKSRLESLKDSIKDFMKLEAPSIAEDIHKELENKSQVLLDATNKILQDGEVTIEQLKQSEIYKIIDNITKLKNQIEDLGL</sequence>
<dbReference type="Pfam" id="PF19903">
    <property type="entry name" value="DUF6376"/>
    <property type="match status" value="1"/>
</dbReference>
<evidence type="ECO:0008006" key="3">
    <source>
        <dbReference type="Google" id="ProtNLM"/>
    </source>
</evidence>
<reference evidence="1 2" key="1">
    <citation type="submission" date="2016-10" db="EMBL/GenBank/DDBJ databases">
        <authorList>
            <person name="Varghese N."/>
            <person name="Submissions S."/>
        </authorList>
    </citation>
    <scope>NUCLEOTIDE SEQUENCE [LARGE SCALE GENOMIC DNA]</scope>
    <source>
        <strain evidence="1 2">CGMCC 1.7734</strain>
    </source>
</reference>
<comment type="caution">
    <text evidence="1">The sequence shown here is derived from an EMBL/GenBank/DDBJ whole genome shotgun (WGS) entry which is preliminary data.</text>
</comment>
<proteinExistence type="predicted"/>
<dbReference type="InterPro" id="IPR045956">
    <property type="entry name" value="DUF6376"/>
</dbReference>
<protein>
    <recommendedName>
        <fullName evidence="3">Lipoprotein</fullName>
    </recommendedName>
</protein>
<evidence type="ECO:0000313" key="2">
    <source>
        <dbReference type="Proteomes" id="UP000198733"/>
    </source>
</evidence>
<gene>
    <name evidence="1" type="ORF">SAMN05216232_3676</name>
</gene>
<dbReference type="Proteomes" id="UP000198733">
    <property type="component" value="Unassembled WGS sequence"/>
</dbReference>
<organism evidence="1 2">
    <name type="scientific">Virgibacillus subterraneus</name>
    <dbReference type="NCBI Taxonomy" id="621109"/>
    <lineage>
        <taxon>Bacteria</taxon>
        <taxon>Bacillati</taxon>
        <taxon>Bacillota</taxon>
        <taxon>Bacilli</taxon>
        <taxon>Bacillales</taxon>
        <taxon>Bacillaceae</taxon>
        <taxon>Virgibacillus</taxon>
    </lineage>
</organism>
<evidence type="ECO:0000313" key="1">
    <source>
        <dbReference type="EMBL" id="SEQ91212.1"/>
    </source>
</evidence>
<dbReference type="EMBL" id="FOEH01000007">
    <property type="protein sequence ID" value="SEQ91212.1"/>
    <property type="molecule type" value="Genomic_DNA"/>
</dbReference>
<accession>A0A1H9JWN2</accession>